<evidence type="ECO:0000313" key="8">
    <source>
        <dbReference type="EMBL" id="KAJ7364740.1"/>
    </source>
</evidence>
<dbReference type="Pfam" id="PF01185">
    <property type="entry name" value="Hydrophobin"/>
    <property type="match status" value="1"/>
</dbReference>
<dbReference type="AlphaFoldDB" id="A0AAD7APU0"/>
<keyword evidence="5 7" id="KW-1015">Disulfide bond</keyword>
<name>A0AAD7APU0_9AGAR</name>
<keyword evidence="9" id="KW-1185">Reference proteome</keyword>
<dbReference type="InterPro" id="IPR001338">
    <property type="entry name" value="Class_I_Hydrophobin"/>
</dbReference>
<feature type="chain" id="PRO_5041778710" description="Hydrophobin" evidence="7">
    <location>
        <begin position="21"/>
        <end position="95"/>
    </location>
</feature>
<keyword evidence="7" id="KW-0732">Signal</keyword>
<evidence type="ECO:0000256" key="5">
    <source>
        <dbReference type="ARBA" id="ARBA00023157"/>
    </source>
</evidence>
<dbReference type="Proteomes" id="UP001218218">
    <property type="component" value="Unassembled WGS sequence"/>
</dbReference>
<feature type="signal peptide" evidence="7">
    <location>
        <begin position="1"/>
        <end position="20"/>
    </location>
</feature>
<evidence type="ECO:0000256" key="7">
    <source>
        <dbReference type="RuleBase" id="RU365009"/>
    </source>
</evidence>
<comment type="subcellular location">
    <subcellularLocation>
        <location evidence="1 7">Secreted</location>
        <location evidence="1 7">Cell wall</location>
    </subcellularLocation>
</comment>
<evidence type="ECO:0000256" key="6">
    <source>
        <dbReference type="ARBA" id="ARBA00093546"/>
    </source>
</evidence>
<evidence type="ECO:0000256" key="1">
    <source>
        <dbReference type="ARBA" id="ARBA00004191"/>
    </source>
</evidence>
<evidence type="ECO:0000313" key="9">
    <source>
        <dbReference type="Proteomes" id="UP001218218"/>
    </source>
</evidence>
<proteinExistence type="inferred from homology"/>
<comment type="similarity">
    <text evidence="2 7">Belongs to the fungal hydrophobin family.</text>
</comment>
<accession>A0AAD7APU0</accession>
<gene>
    <name evidence="8" type="ORF">DFH08DRAFT_950304</name>
</gene>
<dbReference type="CDD" id="cd23507">
    <property type="entry name" value="hydrophobin_I"/>
    <property type="match status" value="1"/>
</dbReference>
<sequence>MNLNATDATLLLAFTNTICAVSVCYGRSGDQSVVPSSSTAASAVAAVLGLDFTGLAVDVGLSCSPITAIGNNCGDTTVVCDAPKDEWGKCFHRSV</sequence>
<dbReference type="GO" id="GO:0005199">
    <property type="term" value="F:structural constituent of cell wall"/>
    <property type="evidence" value="ECO:0007669"/>
    <property type="project" value="InterPro"/>
</dbReference>
<protein>
    <recommendedName>
        <fullName evidence="7">Hydrophobin</fullName>
    </recommendedName>
</protein>
<organism evidence="8 9">
    <name type="scientific">Mycena albidolilacea</name>
    <dbReference type="NCBI Taxonomy" id="1033008"/>
    <lineage>
        <taxon>Eukaryota</taxon>
        <taxon>Fungi</taxon>
        <taxon>Dikarya</taxon>
        <taxon>Basidiomycota</taxon>
        <taxon>Agaricomycotina</taxon>
        <taxon>Agaricomycetes</taxon>
        <taxon>Agaricomycetidae</taxon>
        <taxon>Agaricales</taxon>
        <taxon>Marasmiineae</taxon>
        <taxon>Mycenaceae</taxon>
        <taxon>Mycena</taxon>
    </lineage>
</organism>
<evidence type="ECO:0000256" key="4">
    <source>
        <dbReference type="ARBA" id="ARBA00022525"/>
    </source>
</evidence>
<evidence type="ECO:0000256" key="3">
    <source>
        <dbReference type="ARBA" id="ARBA00022512"/>
    </source>
</evidence>
<keyword evidence="3 7" id="KW-0134">Cell wall</keyword>
<dbReference type="EMBL" id="JARIHO010000003">
    <property type="protein sequence ID" value="KAJ7364740.1"/>
    <property type="molecule type" value="Genomic_DNA"/>
</dbReference>
<comment type="caution">
    <text evidence="8">The sequence shown here is derived from an EMBL/GenBank/DDBJ whole genome shotgun (WGS) entry which is preliminary data.</text>
</comment>
<reference evidence="8" key="1">
    <citation type="submission" date="2023-03" db="EMBL/GenBank/DDBJ databases">
        <title>Massive genome expansion in bonnet fungi (Mycena s.s.) driven by repeated elements and novel gene families across ecological guilds.</title>
        <authorList>
            <consortium name="Lawrence Berkeley National Laboratory"/>
            <person name="Harder C.B."/>
            <person name="Miyauchi S."/>
            <person name="Viragh M."/>
            <person name="Kuo A."/>
            <person name="Thoen E."/>
            <person name="Andreopoulos B."/>
            <person name="Lu D."/>
            <person name="Skrede I."/>
            <person name="Drula E."/>
            <person name="Henrissat B."/>
            <person name="Morin E."/>
            <person name="Kohler A."/>
            <person name="Barry K."/>
            <person name="LaButti K."/>
            <person name="Morin E."/>
            <person name="Salamov A."/>
            <person name="Lipzen A."/>
            <person name="Mereny Z."/>
            <person name="Hegedus B."/>
            <person name="Baldrian P."/>
            <person name="Stursova M."/>
            <person name="Weitz H."/>
            <person name="Taylor A."/>
            <person name="Grigoriev I.V."/>
            <person name="Nagy L.G."/>
            <person name="Martin F."/>
            <person name="Kauserud H."/>
        </authorList>
    </citation>
    <scope>NUCLEOTIDE SEQUENCE</scope>
    <source>
        <strain evidence="8">CBHHK002</strain>
    </source>
</reference>
<comment type="subunit">
    <text evidence="6">Self-assembles to form functional amyloid fibrils called rodlets. Self-assembly into fibrillar rodlets occurs spontaneously at hydrophobic:hydrophilic interfaces and the rodlets further associate laterally to form amphipathic monolayers.</text>
</comment>
<evidence type="ECO:0000256" key="2">
    <source>
        <dbReference type="ARBA" id="ARBA00010446"/>
    </source>
</evidence>
<keyword evidence="4 7" id="KW-0964">Secreted</keyword>
<dbReference type="GO" id="GO:0009277">
    <property type="term" value="C:fungal-type cell wall"/>
    <property type="evidence" value="ECO:0007669"/>
    <property type="project" value="InterPro"/>
</dbReference>